<evidence type="ECO:0000313" key="1">
    <source>
        <dbReference type="EMBL" id="GGC52525.1"/>
    </source>
</evidence>
<gene>
    <name evidence="1" type="ORF">GCM10010994_09490</name>
</gene>
<dbReference type="EMBL" id="BMGG01000002">
    <property type="protein sequence ID" value="GGC52525.1"/>
    <property type="molecule type" value="Genomic_DNA"/>
</dbReference>
<evidence type="ECO:0000313" key="2">
    <source>
        <dbReference type="Proteomes" id="UP000637002"/>
    </source>
</evidence>
<name>A0A916TYW8_9HYPH</name>
<dbReference type="Proteomes" id="UP000637002">
    <property type="component" value="Unassembled WGS sequence"/>
</dbReference>
<keyword evidence="2" id="KW-1185">Reference proteome</keyword>
<proteinExistence type="predicted"/>
<reference evidence="1" key="2">
    <citation type="submission" date="2020-09" db="EMBL/GenBank/DDBJ databases">
        <authorList>
            <person name="Sun Q."/>
            <person name="Zhou Y."/>
        </authorList>
    </citation>
    <scope>NUCLEOTIDE SEQUENCE</scope>
    <source>
        <strain evidence="1">CGMCC 1.12919</strain>
    </source>
</reference>
<sequence>MNKYLMGALFTVPFAGILTAAYFSVKSTCDNVPQIKSAAQGAVKAHAIFPEMAKFGDDMTITGVGTLDIQVTGSVDIHDKPGAVLQKDFVVKLKCNPGAHTIEWIDDRLSDHAAVQPAQSTSGQRPN</sequence>
<comment type="caution">
    <text evidence="1">The sequence shown here is derived from an EMBL/GenBank/DDBJ whole genome shotgun (WGS) entry which is preliminary data.</text>
</comment>
<protein>
    <submittedName>
        <fullName evidence="1">Uncharacterized protein</fullName>
    </submittedName>
</protein>
<reference evidence="1" key="1">
    <citation type="journal article" date="2014" name="Int. J. Syst. Evol. Microbiol.">
        <title>Complete genome sequence of Corynebacterium casei LMG S-19264T (=DSM 44701T), isolated from a smear-ripened cheese.</title>
        <authorList>
            <consortium name="US DOE Joint Genome Institute (JGI-PGF)"/>
            <person name="Walter F."/>
            <person name="Albersmeier A."/>
            <person name="Kalinowski J."/>
            <person name="Ruckert C."/>
        </authorList>
    </citation>
    <scope>NUCLEOTIDE SEQUENCE</scope>
    <source>
        <strain evidence="1">CGMCC 1.12919</strain>
    </source>
</reference>
<accession>A0A916TYW8</accession>
<organism evidence="1 2">
    <name type="scientific">Chelatococcus reniformis</name>
    <dbReference type="NCBI Taxonomy" id="1494448"/>
    <lineage>
        <taxon>Bacteria</taxon>
        <taxon>Pseudomonadati</taxon>
        <taxon>Pseudomonadota</taxon>
        <taxon>Alphaproteobacteria</taxon>
        <taxon>Hyphomicrobiales</taxon>
        <taxon>Chelatococcaceae</taxon>
        <taxon>Chelatococcus</taxon>
    </lineage>
</organism>
<dbReference type="AlphaFoldDB" id="A0A916TYW8"/>